<protein>
    <submittedName>
        <fullName evidence="4">NUDIX domain-containing protein</fullName>
    </submittedName>
</protein>
<dbReference type="PANTHER" id="PTHR43046">
    <property type="entry name" value="GDP-MANNOSE MANNOSYL HYDROLASE"/>
    <property type="match status" value="1"/>
</dbReference>
<dbReference type="GO" id="GO:0016787">
    <property type="term" value="F:hydrolase activity"/>
    <property type="evidence" value="ECO:0007669"/>
    <property type="project" value="UniProtKB-KW"/>
</dbReference>
<dbReference type="CDD" id="cd04699">
    <property type="entry name" value="NUDIX_MutT_Nudt1"/>
    <property type="match status" value="1"/>
</dbReference>
<dbReference type="EMBL" id="JABJNZ010000055">
    <property type="protein sequence ID" value="MBT4870726.1"/>
    <property type="molecule type" value="Genomic_DNA"/>
</dbReference>
<keyword evidence="2" id="KW-0378">Hydrolase</keyword>
<dbReference type="Pfam" id="PF00293">
    <property type="entry name" value="NUDIX"/>
    <property type="match status" value="1"/>
</dbReference>
<dbReference type="PROSITE" id="PS00893">
    <property type="entry name" value="NUDIX_BOX"/>
    <property type="match status" value="1"/>
</dbReference>
<feature type="domain" description="Nudix hydrolase" evidence="3">
    <location>
        <begin position="1"/>
        <end position="135"/>
    </location>
</feature>
<dbReference type="InterPro" id="IPR000086">
    <property type="entry name" value="NUDIX_hydrolase_dom"/>
</dbReference>
<evidence type="ECO:0000313" key="5">
    <source>
        <dbReference type="Proteomes" id="UP000722459"/>
    </source>
</evidence>
<dbReference type="InterPro" id="IPR020476">
    <property type="entry name" value="Nudix_hydrolase"/>
</dbReference>
<dbReference type="Proteomes" id="UP000722459">
    <property type="component" value="Unassembled WGS sequence"/>
</dbReference>
<name>A0A8T5GGU9_9ARCH</name>
<comment type="cofactor">
    <cofactor evidence="1">
        <name>Mg(2+)</name>
        <dbReference type="ChEBI" id="CHEBI:18420"/>
    </cofactor>
</comment>
<evidence type="ECO:0000259" key="3">
    <source>
        <dbReference type="PROSITE" id="PS51462"/>
    </source>
</evidence>
<dbReference type="Gene3D" id="3.90.79.10">
    <property type="entry name" value="Nucleoside Triphosphate Pyrophosphohydrolase"/>
    <property type="match status" value="1"/>
</dbReference>
<dbReference type="PRINTS" id="PR00502">
    <property type="entry name" value="NUDIXFAMILY"/>
</dbReference>
<evidence type="ECO:0000256" key="2">
    <source>
        <dbReference type="ARBA" id="ARBA00022801"/>
    </source>
</evidence>
<comment type="caution">
    <text evidence="4">The sequence shown here is derived from an EMBL/GenBank/DDBJ whole genome shotgun (WGS) entry which is preliminary data.</text>
</comment>
<dbReference type="AlphaFoldDB" id="A0A8T5GGU9"/>
<dbReference type="SUPFAM" id="SSF55811">
    <property type="entry name" value="Nudix"/>
    <property type="match status" value="1"/>
</dbReference>
<evidence type="ECO:0000256" key="1">
    <source>
        <dbReference type="ARBA" id="ARBA00001946"/>
    </source>
</evidence>
<proteinExistence type="predicted"/>
<gene>
    <name evidence="4" type="ORF">HON47_04080</name>
</gene>
<dbReference type="InterPro" id="IPR015797">
    <property type="entry name" value="NUDIX_hydrolase-like_dom_sf"/>
</dbReference>
<sequence>MVFMDVNEKFLFKVPQKALIEQNGKFLIIKRSSTAKNYPMHWDLPGGKLEHGESPEEGLVREVKEETTLDVKINSPIFSYLETHGVFAYVVVYECEFLSGELKLSNEHSEYKWATKDELKELLIEPYLAKLFREK</sequence>
<dbReference type="PROSITE" id="PS51462">
    <property type="entry name" value="NUDIX"/>
    <property type="match status" value="1"/>
</dbReference>
<evidence type="ECO:0000313" key="4">
    <source>
        <dbReference type="EMBL" id="MBT4870726.1"/>
    </source>
</evidence>
<reference evidence="4" key="1">
    <citation type="journal article" date="2021" name="ISME J.">
        <title>Mercury methylation by metabolically versatile and cosmopolitan marine bacteria.</title>
        <authorList>
            <person name="Lin H."/>
            <person name="Ascher D.B."/>
            <person name="Myung Y."/>
            <person name="Lamborg C.H."/>
            <person name="Hallam S.J."/>
            <person name="Gionfriddo C.M."/>
            <person name="Holt K.E."/>
            <person name="Moreau J.W."/>
        </authorList>
    </citation>
    <scope>NUCLEOTIDE SEQUENCE</scope>
    <source>
        <strain evidence="4">SI075_bin30</strain>
    </source>
</reference>
<accession>A0A8T5GGU9</accession>
<dbReference type="InterPro" id="IPR020084">
    <property type="entry name" value="NUDIX_hydrolase_CS"/>
</dbReference>
<dbReference type="PANTHER" id="PTHR43046:SF14">
    <property type="entry name" value="MUTT_NUDIX FAMILY PROTEIN"/>
    <property type="match status" value="1"/>
</dbReference>
<organism evidence="4 5">
    <name type="scientific">Candidatus Iainarchaeum sp</name>
    <dbReference type="NCBI Taxonomy" id="3101447"/>
    <lineage>
        <taxon>Archaea</taxon>
        <taxon>Candidatus Iainarchaeota</taxon>
        <taxon>Candidatus Iainarchaeia</taxon>
        <taxon>Candidatus Iainarchaeales</taxon>
        <taxon>Candidatus Iainarchaeaceae</taxon>
        <taxon>Candidatus Iainarchaeum</taxon>
    </lineage>
</organism>